<gene>
    <name evidence="2" type="ORF">J2Z49_003000</name>
</gene>
<comment type="caution">
    <text evidence="2">The sequence shown here is derived from an EMBL/GenBank/DDBJ whole genome shotgun (WGS) entry which is preliminary data.</text>
</comment>
<dbReference type="RefSeq" id="WP_307403912.1">
    <property type="nucleotide sequence ID" value="NZ_JAUSUX010000057.1"/>
</dbReference>
<keyword evidence="2" id="KW-0238">DNA-binding</keyword>
<dbReference type="InterPro" id="IPR057727">
    <property type="entry name" value="WCX_dom"/>
</dbReference>
<dbReference type="Pfam" id="PF25583">
    <property type="entry name" value="WCX"/>
    <property type="match status" value="1"/>
</dbReference>
<reference evidence="2 3" key="1">
    <citation type="submission" date="2023-07" db="EMBL/GenBank/DDBJ databases">
        <title>Genomic Encyclopedia of Type Strains, Phase IV (KMG-IV): sequencing the most valuable type-strain genomes for metagenomic binning, comparative biology and taxonomic classification.</title>
        <authorList>
            <person name="Goeker M."/>
        </authorList>
    </citation>
    <scope>NUCLEOTIDE SEQUENCE [LARGE SCALE GENOMIC DNA]</scope>
    <source>
        <strain evidence="2 3">DSM 12396</strain>
    </source>
</reference>
<proteinExistence type="predicted"/>
<evidence type="ECO:0000313" key="2">
    <source>
        <dbReference type="EMBL" id="MDQ0287866.1"/>
    </source>
</evidence>
<evidence type="ECO:0000259" key="1">
    <source>
        <dbReference type="Pfam" id="PF25583"/>
    </source>
</evidence>
<dbReference type="PANTHER" id="PTHR34580:SF1">
    <property type="entry name" value="PROTEIN PAFC"/>
    <property type="match status" value="1"/>
</dbReference>
<dbReference type="GO" id="GO:0003677">
    <property type="term" value="F:DNA binding"/>
    <property type="evidence" value="ECO:0007669"/>
    <property type="project" value="UniProtKB-KW"/>
</dbReference>
<evidence type="ECO:0000313" key="3">
    <source>
        <dbReference type="Proteomes" id="UP001225644"/>
    </source>
</evidence>
<protein>
    <submittedName>
        <fullName evidence="2">DNA-binding transcriptional regulator YafY</fullName>
    </submittedName>
</protein>
<keyword evidence="3" id="KW-1185">Reference proteome</keyword>
<organism evidence="2 3">
    <name type="scientific">Desulfofundulus luciae</name>
    <dbReference type="NCBI Taxonomy" id="74702"/>
    <lineage>
        <taxon>Bacteria</taxon>
        <taxon>Bacillati</taxon>
        <taxon>Bacillota</taxon>
        <taxon>Clostridia</taxon>
        <taxon>Eubacteriales</taxon>
        <taxon>Peptococcaceae</taxon>
        <taxon>Desulfofundulus</taxon>
    </lineage>
</organism>
<sequence length="99" mass="11205">VWTEEEPGPPETVRLRVSPGLAHKFRVTRYHLSQAVKELPDGGIEVRFEVAGAGEMIPWLLSWGAALEVLEPEWLRETMIEVLEEMLARSRRSPGEVKA</sequence>
<dbReference type="Proteomes" id="UP001225644">
    <property type="component" value="Unassembled WGS sequence"/>
</dbReference>
<feature type="non-terminal residue" evidence="2">
    <location>
        <position position="1"/>
    </location>
</feature>
<accession>A0ABU0B565</accession>
<dbReference type="PANTHER" id="PTHR34580">
    <property type="match status" value="1"/>
</dbReference>
<dbReference type="EMBL" id="JAUSUX010000057">
    <property type="protein sequence ID" value="MDQ0287866.1"/>
    <property type="molecule type" value="Genomic_DNA"/>
</dbReference>
<name>A0ABU0B565_9FIRM</name>
<feature type="domain" description="WCX" evidence="1">
    <location>
        <begin position="9"/>
        <end position="87"/>
    </location>
</feature>
<dbReference type="InterPro" id="IPR051534">
    <property type="entry name" value="CBASS_pafABC_assoc_protein"/>
</dbReference>